<evidence type="ECO:0000313" key="11">
    <source>
        <dbReference type="EMBL" id="TCT44880.1"/>
    </source>
</evidence>
<name>A0A4R3NY67_9HYPH</name>
<evidence type="ECO:0000256" key="1">
    <source>
        <dbReference type="ARBA" id="ARBA00000971"/>
    </source>
</evidence>
<sequence length="288" mass="32348">MQKRHLASATLLAAFIATGAPAFAQANSEDTTKTVIATVADQPIYKSELDATVEQFKGRFGKMPEQQIDALALSSLIDMKLVSMAAKAEGLDETSDFKTRMAEAREQALYNEFYDEHIASQVTDDMVKERYDQDIKKMPQQKEIHARQILVDDEDQAKKIIKQLDDGADFARLAKEYSTGPSAKDGGDLGYFTKGQMVPAFEKAAFDLKPGKYTEQPVKTEFGYHIIEVEDVRDKAPASFEQVAPQIRQMLLREEYVKQLKTLKDDGTISIKDKTLQTAYDTVNEEQQ</sequence>
<feature type="domain" description="PpiC" evidence="10">
    <location>
        <begin position="141"/>
        <end position="231"/>
    </location>
</feature>
<dbReference type="SUPFAM" id="SSF54534">
    <property type="entry name" value="FKBP-like"/>
    <property type="match status" value="1"/>
</dbReference>
<dbReference type="InterPro" id="IPR023058">
    <property type="entry name" value="PPIase_PpiC_CS"/>
</dbReference>
<dbReference type="InterPro" id="IPR050245">
    <property type="entry name" value="PrsA_foldase"/>
</dbReference>
<comment type="caution">
    <text evidence="11">The sequence shown here is derived from an EMBL/GenBank/DDBJ whole genome shotgun (WGS) entry which is preliminary data.</text>
</comment>
<dbReference type="Proteomes" id="UP000295097">
    <property type="component" value="Unassembled WGS sequence"/>
</dbReference>
<keyword evidence="9" id="KW-0732">Signal</keyword>
<dbReference type="GO" id="GO:0003755">
    <property type="term" value="F:peptidyl-prolyl cis-trans isomerase activity"/>
    <property type="evidence" value="ECO:0007669"/>
    <property type="project" value="UniProtKB-KW"/>
</dbReference>
<proteinExistence type="inferred from homology"/>
<dbReference type="OrthoDB" id="14196at2"/>
<dbReference type="InterPro" id="IPR000297">
    <property type="entry name" value="PPIase_PpiC"/>
</dbReference>
<accession>A0A4R3NY67</accession>
<keyword evidence="5 8" id="KW-0697">Rotamase</keyword>
<dbReference type="PROSITE" id="PS50198">
    <property type="entry name" value="PPIC_PPIASE_2"/>
    <property type="match status" value="1"/>
</dbReference>
<comment type="similarity">
    <text evidence="2">Belongs to the PpiC/parvulin rotamase family.</text>
</comment>
<evidence type="ECO:0000259" key="10">
    <source>
        <dbReference type="PROSITE" id="PS50198"/>
    </source>
</evidence>
<evidence type="ECO:0000256" key="4">
    <source>
        <dbReference type="ARBA" id="ARBA00018370"/>
    </source>
</evidence>
<gene>
    <name evidence="11" type="ORF">EDC90_100117</name>
</gene>
<evidence type="ECO:0000256" key="2">
    <source>
        <dbReference type="ARBA" id="ARBA00007656"/>
    </source>
</evidence>
<evidence type="ECO:0000313" key="12">
    <source>
        <dbReference type="Proteomes" id="UP000295097"/>
    </source>
</evidence>
<keyword evidence="12" id="KW-1185">Reference proteome</keyword>
<evidence type="ECO:0000256" key="5">
    <source>
        <dbReference type="ARBA" id="ARBA00023110"/>
    </source>
</evidence>
<dbReference type="Gene3D" id="1.10.8.1040">
    <property type="match status" value="1"/>
</dbReference>
<dbReference type="Pfam" id="PF00639">
    <property type="entry name" value="Rotamase"/>
    <property type="match status" value="1"/>
</dbReference>
<dbReference type="Gene3D" id="3.10.50.40">
    <property type="match status" value="1"/>
</dbReference>
<evidence type="ECO:0000256" key="8">
    <source>
        <dbReference type="PROSITE-ProRule" id="PRU00278"/>
    </source>
</evidence>
<dbReference type="PANTHER" id="PTHR47245">
    <property type="entry name" value="PEPTIDYLPROLYL ISOMERASE"/>
    <property type="match status" value="1"/>
</dbReference>
<dbReference type="EMBL" id="SMAR01000001">
    <property type="protein sequence ID" value="TCT44880.1"/>
    <property type="molecule type" value="Genomic_DNA"/>
</dbReference>
<dbReference type="RefSeq" id="WP_132307254.1">
    <property type="nucleotide sequence ID" value="NZ_SMAR01000001.1"/>
</dbReference>
<evidence type="ECO:0000256" key="7">
    <source>
        <dbReference type="ARBA" id="ARBA00031484"/>
    </source>
</evidence>
<reference evidence="11 12" key="1">
    <citation type="submission" date="2019-03" db="EMBL/GenBank/DDBJ databases">
        <title>Freshwater and sediment microbial communities from various areas in North America, analyzing microbe dynamics in response to fracking.</title>
        <authorList>
            <person name="Lamendella R."/>
        </authorList>
    </citation>
    <scope>NUCLEOTIDE SEQUENCE [LARGE SCALE GENOMIC DNA]</scope>
    <source>
        <strain evidence="11 12">175.2</strain>
    </source>
</reference>
<dbReference type="AlphaFoldDB" id="A0A4R3NY67"/>
<evidence type="ECO:0000256" key="9">
    <source>
        <dbReference type="SAM" id="SignalP"/>
    </source>
</evidence>
<keyword evidence="8 11" id="KW-0413">Isomerase</keyword>
<dbReference type="PROSITE" id="PS01096">
    <property type="entry name" value="PPIC_PPIASE_1"/>
    <property type="match status" value="1"/>
</dbReference>
<feature type="signal peptide" evidence="9">
    <location>
        <begin position="1"/>
        <end position="24"/>
    </location>
</feature>
<feature type="chain" id="PRO_5020866439" description="Parvulin-like PPIase" evidence="9">
    <location>
        <begin position="25"/>
        <end position="288"/>
    </location>
</feature>
<protein>
    <recommendedName>
        <fullName evidence="4">Parvulin-like PPIase</fullName>
        <ecNumber evidence="3">5.2.1.8</ecNumber>
    </recommendedName>
    <alternativeName>
        <fullName evidence="6">Peptidyl-prolyl cis-trans isomerase plp</fullName>
    </alternativeName>
    <alternativeName>
        <fullName evidence="7">Rotamase plp</fullName>
    </alternativeName>
</protein>
<comment type="catalytic activity">
    <reaction evidence="1">
        <text>[protein]-peptidylproline (omega=180) = [protein]-peptidylproline (omega=0)</text>
        <dbReference type="Rhea" id="RHEA:16237"/>
        <dbReference type="Rhea" id="RHEA-COMP:10747"/>
        <dbReference type="Rhea" id="RHEA-COMP:10748"/>
        <dbReference type="ChEBI" id="CHEBI:83833"/>
        <dbReference type="ChEBI" id="CHEBI:83834"/>
        <dbReference type="EC" id="5.2.1.8"/>
    </reaction>
</comment>
<organism evidence="11 12">
    <name type="scientific">Martelella mediterranea</name>
    <dbReference type="NCBI Taxonomy" id="293089"/>
    <lineage>
        <taxon>Bacteria</taxon>
        <taxon>Pseudomonadati</taxon>
        <taxon>Pseudomonadota</taxon>
        <taxon>Alphaproteobacteria</taxon>
        <taxon>Hyphomicrobiales</taxon>
        <taxon>Aurantimonadaceae</taxon>
        <taxon>Martelella</taxon>
    </lineage>
</organism>
<evidence type="ECO:0000256" key="6">
    <source>
        <dbReference type="ARBA" id="ARBA00030642"/>
    </source>
</evidence>
<dbReference type="PANTHER" id="PTHR47245:SF2">
    <property type="entry name" value="PEPTIDYL-PROLYL CIS-TRANS ISOMERASE HP_0175-RELATED"/>
    <property type="match status" value="1"/>
</dbReference>
<evidence type="ECO:0000256" key="3">
    <source>
        <dbReference type="ARBA" id="ARBA00013194"/>
    </source>
</evidence>
<dbReference type="EC" id="5.2.1.8" evidence="3"/>
<dbReference type="InterPro" id="IPR046357">
    <property type="entry name" value="PPIase_dom_sf"/>
</dbReference>